<name>A0A4Y5SQF6_9RHOB</name>
<keyword evidence="1" id="KW-0614">Plasmid</keyword>
<reference evidence="2" key="1">
    <citation type="submission" date="2019-05" db="EMBL/GenBank/DDBJ databases">
        <title>Tamlana fucoidanivorans sp. nov., isolated from the surface of algae collected from Fujian province in China.</title>
        <authorList>
            <person name="Li J."/>
        </authorList>
    </citation>
    <scope>NUCLEOTIDE SEQUENCE [LARGE SCALE GENOMIC DNA]</scope>
    <source>
        <strain evidence="2">2251</strain>
        <plasmid evidence="2">unnamed7</plasmid>
    </source>
</reference>
<dbReference type="RefSeq" id="WP_139615554.1">
    <property type="nucleotide sequence ID" value="NZ_CP040758.1"/>
</dbReference>
<dbReference type="KEGG" id="plia:E4191_16310"/>
<evidence type="ECO:0000313" key="1">
    <source>
        <dbReference type="EMBL" id="QDA35727.1"/>
    </source>
</evidence>
<dbReference type="Proteomes" id="UP000296374">
    <property type="component" value="Plasmid unnamed7"/>
</dbReference>
<accession>A0A4Y5SQF6</accession>
<evidence type="ECO:0000313" key="2">
    <source>
        <dbReference type="Proteomes" id="UP000296374"/>
    </source>
</evidence>
<organism evidence="1 2">
    <name type="scientific">Paracoccus liaowanqingii</name>
    <dbReference type="NCBI Taxonomy" id="2560053"/>
    <lineage>
        <taxon>Bacteria</taxon>
        <taxon>Pseudomonadati</taxon>
        <taxon>Pseudomonadota</taxon>
        <taxon>Alphaproteobacteria</taxon>
        <taxon>Rhodobacterales</taxon>
        <taxon>Paracoccaceae</taxon>
        <taxon>Paracoccus</taxon>
    </lineage>
</organism>
<geneLocation type="plasmid" evidence="1 2">
    <name>unnamed7</name>
</geneLocation>
<protein>
    <submittedName>
        <fullName evidence="1">Uncharacterized protein</fullName>
    </submittedName>
</protein>
<gene>
    <name evidence="1" type="ORF">E4191_16310</name>
</gene>
<dbReference type="AlphaFoldDB" id="A0A4Y5SQF6"/>
<sequence>MLALPAAEAAGARERLVNIEVEVEAMLRAQGLMLGRDEIGRELMEARAASDPEALRLARWAVRRLEGQGALMDLPAFLGLHRRVTSDEPSSPSMDLRLQGRELDGAAVKFSGGSRCLHSVAPAGARP</sequence>
<dbReference type="EMBL" id="CP040758">
    <property type="protein sequence ID" value="QDA35727.1"/>
    <property type="molecule type" value="Genomic_DNA"/>
</dbReference>
<proteinExistence type="predicted"/>